<feature type="transmembrane region" description="Helical" evidence="1">
    <location>
        <begin position="271"/>
        <end position="296"/>
    </location>
</feature>
<protein>
    <submittedName>
        <fullName evidence="3">EAL domain-containing protein</fullName>
    </submittedName>
</protein>
<evidence type="ECO:0000313" key="3">
    <source>
        <dbReference type="EMBL" id="MBM6575235.1"/>
    </source>
</evidence>
<dbReference type="SUPFAM" id="SSF141868">
    <property type="entry name" value="EAL domain-like"/>
    <property type="match status" value="1"/>
</dbReference>
<keyword evidence="4" id="KW-1185">Reference proteome</keyword>
<dbReference type="InterPro" id="IPR043128">
    <property type="entry name" value="Rev_trsase/Diguanyl_cyclase"/>
</dbReference>
<dbReference type="InterPro" id="IPR007890">
    <property type="entry name" value="CHASE2"/>
</dbReference>
<dbReference type="InterPro" id="IPR035919">
    <property type="entry name" value="EAL_sf"/>
</dbReference>
<dbReference type="PROSITE" id="PS50883">
    <property type="entry name" value="EAL"/>
    <property type="match status" value="1"/>
</dbReference>
<accession>A0ABS2D2U8</accession>
<dbReference type="Gene3D" id="3.20.20.450">
    <property type="entry name" value="EAL domain"/>
    <property type="match status" value="1"/>
</dbReference>
<dbReference type="PANTHER" id="PTHR33121:SF79">
    <property type="entry name" value="CYCLIC DI-GMP PHOSPHODIESTERASE PDED-RELATED"/>
    <property type="match status" value="1"/>
</dbReference>
<dbReference type="Proteomes" id="UP000763641">
    <property type="component" value="Unassembled WGS sequence"/>
</dbReference>
<evidence type="ECO:0000256" key="1">
    <source>
        <dbReference type="SAM" id="Phobius"/>
    </source>
</evidence>
<proteinExistence type="predicted"/>
<dbReference type="RefSeq" id="WP_204193914.1">
    <property type="nucleotide sequence ID" value="NZ_JAFEMC010000001.1"/>
</dbReference>
<dbReference type="EMBL" id="JAFEMC010000001">
    <property type="protein sequence ID" value="MBM6575235.1"/>
    <property type="molecule type" value="Genomic_DNA"/>
</dbReference>
<sequence>MFARSPFALFRRARASSWAILGIALAIGVGVGATRLGDTADHMLDTLRFEAATRSASGGVAIVEMDAASVAAIQRYPWSRAHYARVVDAMRRAGAASVVFDVDFSSGSDTAGDTAFAAALARADGLVTLPTFGQQAGAGSTRTIDALPIPALRQHVALASVSIAPDSDGVVRAMPLATMTAGVPRPSLSAYIAGRPGTADRTFPIDMAIDPDTIPRLSFVAVERGRFDAAAVRGRNVLIGATAIEMGDRYAVPVWGVLPGVVVQALAAETLLAGVPAVGDGLTPTLLALLLATWVLALRSMRAVLGGGIAAGTVIITAVLIAQHGFSTLYPLAGALAILLVATLGAAVRHVAGRFQAQRTTDEATGLPNRHALPVTTDGAFVVARLVNIDSLAAVLDRQSLADAVVRTAERLRLMSANATVYRLDRHHLGFVIADGAEPEGQLQGLRSILLQPVEVGGRRIDVGVAIGLAEVGEVERQVADGMLAADAAQREGVFWRRAATNLDQIERQVSLMGELDDALAAGQIEVFYQPKLSLAQGRPTSVEALVRWRHPERGFVGPDLFIPLAEQTDRIAPLTLYVVERVLTDIANWRGLGPDLAAAINISAKLLSAPAFNAAIERLLERSAIPTSLLIFEVTESAAMSDPDKAVAALRRYRELGIAVSMDDYGTGQSTLTYLRQLPLNELKIDRSFVQFAHQNRNDAVLVRSTIDLAHDLGLKVVAEGVEDAECLEFLRAAGCDMIQGYHISRPLPLDALLTFIATPVAAAA</sequence>
<keyword evidence="1" id="KW-0472">Membrane</keyword>
<comment type="caution">
    <text evidence="3">The sequence shown here is derived from an EMBL/GenBank/DDBJ whole genome shotgun (WGS) entry which is preliminary data.</text>
</comment>
<dbReference type="InterPro" id="IPR001633">
    <property type="entry name" value="EAL_dom"/>
</dbReference>
<dbReference type="PANTHER" id="PTHR33121">
    <property type="entry name" value="CYCLIC DI-GMP PHOSPHODIESTERASE PDEF"/>
    <property type="match status" value="1"/>
</dbReference>
<feature type="transmembrane region" description="Helical" evidence="1">
    <location>
        <begin position="328"/>
        <end position="348"/>
    </location>
</feature>
<feature type="transmembrane region" description="Helical" evidence="1">
    <location>
        <begin position="303"/>
        <end position="322"/>
    </location>
</feature>
<dbReference type="Gene3D" id="3.30.70.270">
    <property type="match status" value="1"/>
</dbReference>
<dbReference type="Pfam" id="PF05226">
    <property type="entry name" value="CHASE2"/>
    <property type="match status" value="1"/>
</dbReference>
<feature type="domain" description="EAL" evidence="2">
    <location>
        <begin position="509"/>
        <end position="762"/>
    </location>
</feature>
<evidence type="ECO:0000259" key="2">
    <source>
        <dbReference type="PROSITE" id="PS50883"/>
    </source>
</evidence>
<gene>
    <name evidence="3" type="ORF">ILT43_02545</name>
</gene>
<dbReference type="InterPro" id="IPR050706">
    <property type="entry name" value="Cyclic-di-GMP_PDE-like"/>
</dbReference>
<dbReference type="SMART" id="SM00052">
    <property type="entry name" value="EAL"/>
    <property type="match status" value="1"/>
</dbReference>
<name>A0ABS2D2U8_9SPHN</name>
<keyword evidence="1" id="KW-1133">Transmembrane helix</keyword>
<dbReference type="SMART" id="SM01080">
    <property type="entry name" value="CHASE2"/>
    <property type="match status" value="1"/>
</dbReference>
<dbReference type="CDD" id="cd01948">
    <property type="entry name" value="EAL"/>
    <property type="match status" value="1"/>
</dbReference>
<reference evidence="3 4" key="1">
    <citation type="submission" date="2020-12" db="EMBL/GenBank/DDBJ databases">
        <title>Sphingomonas sp.</title>
        <authorList>
            <person name="Kim M.K."/>
        </authorList>
    </citation>
    <scope>NUCLEOTIDE SEQUENCE [LARGE SCALE GENOMIC DNA]</scope>
    <source>
        <strain evidence="3 4">BT552</strain>
    </source>
</reference>
<dbReference type="Pfam" id="PF00563">
    <property type="entry name" value="EAL"/>
    <property type="match status" value="1"/>
</dbReference>
<keyword evidence="1" id="KW-0812">Transmembrane</keyword>
<organism evidence="3 4">
    <name type="scientific">Sphingomonas longa</name>
    <dbReference type="NCBI Taxonomy" id="2778730"/>
    <lineage>
        <taxon>Bacteria</taxon>
        <taxon>Pseudomonadati</taxon>
        <taxon>Pseudomonadota</taxon>
        <taxon>Alphaproteobacteria</taxon>
        <taxon>Sphingomonadales</taxon>
        <taxon>Sphingomonadaceae</taxon>
        <taxon>Sphingomonas</taxon>
    </lineage>
</organism>
<evidence type="ECO:0000313" key="4">
    <source>
        <dbReference type="Proteomes" id="UP000763641"/>
    </source>
</evidence>